<feature type="transmembrane region" description="Helical" evidence="1">
    <location>
        <begin position="340"/>
        <end position="358"/>
    </location>
</feature>
<protein>
    <submittedName>
        <fullName evidence="3">Dolichyl-diphosphooligosaccharide--protein glycosyltransferase</fullName>
    </submittedName>
</protein>
<evidence type="ECO:0000259" key="2">
    <source>
        <dbReference type="Pfam" id="PF18079"/>
    </source>
</evidence>
<feature type="transmembrane region" description="Helical" evidence="1">
    <location>
        <begin position="512"/>
        <end position="531"/>
    </location>
</feature>
<feature type="transmembrane region" description="Helical" evidence="1">
    <location>
        <begin position="462"/>
        <end position="481"/>
    </location>
</feature>
<proteinExistence type="predicted"/>
<keyword evidence="3" id="KW-0808">Transferase</keyword>
<feature type="transmembrane region" description="Helical" evidence="1">
    <location>
        <begin position="487"/>
        <end position="505"/>
    </location>
</feature>
<gene>
    <name evidence="3" type="ORF">SAMN05216226_11910</name>
</gene>
<keyword evidence="4" id="KW-1185">Reference proteome</keyword>
<dbReference type="RefSeq" id="WP_092704566.1">
    <property type="nucleotide sequence ID" value="NZ_FNFC01000019.1"/>
</dbReference>
<evidence type="ECO:0000313" key="4">
    <source>
        <dbReference type="Proteomes" id="UP000198856"/>
    </source>
</evidence>
<sequence length="785" mass="85347">MTDTERVEQAARSFLADRPDHEDTLEKLLTHEQEHGSWEFDDAPVESGLFGELVSREFVENTADGGYRFTDRQAVSAALHEDNPTDTQPTAQTSLGFTISLPSVDRRVLAGLLGGLLLVVVARSLFFQSVFTNGRIVSPANDSYFFRYWQAELLAQSNGLFDLNTLSTVGEVTNIRPLTHVLYWWFAELSSAPGLVAALVPVVTSVIVGVLIYELTQKLTADHRIALAAVVLFALTPAHATYTALGFSDHGPYQYLWIGLMIYALGWLAMDVLERSRGGAANPAWAHTRTPRAWGVAALLTVAVGALAHTWGGSPLSFIPIAVYVAVRVIADVKEGVDPLVGNLPALGGITLGSLFALGAHVRWGWHESIAATVPVAVAVGALAVAVLAHLWFRVDLPAGGLLAAEGVVGVVGVLFFRWFRPDDVARLVERSDAFFNRETATETASLFSLDQAIILGPMGQIGIGFYLALVPLLVVTYYVVRNYEPGWLVVTTFTWFYLAIATFQLRFAAKFAIPCAIFGAVGLVYVLDAVDLARPVSLFDGDAPDGRPLELPATPTVGVYLVGAIGLVLLLNLIFVPSLLAQIQYSEGQIDAVDAIDNHAEELNRTYPENFVLSDWGDNRMYNHFVNGESRGYGYARGRYEPFISDTNPDEYFDQFNNRVGYVVMTDTEAPAQTVQAKLFEELGAGNESVAHYQLIHSTDDVRAFALVKGAVINATASPGETVTARTNVTTEGESFTYERIETAAENGTLKIRVAYPGEYEVGETTVTVTEQDIYEGRAVSSDG</sequence>
<dbReference type="GO" id="GO:0016740">
    <property type="term" value="F:transferase activity"/>
    <property type="evidence" value="ECO:0007669"/>
    <property type="project" value="UniProtKB-KW"/>
</dbReference>
<feature type="transmembrane region" description="Helical" evidence="1">
    <location>
        <begin position="108"/>
        <end position="126"/>
    </location>
</feature>
<dbReference type="Proteomes" id="UP000198856">
    <property type="component" value="Unassembled WGS sequence"/>
</dbReference>
<dbReference type="OrthoDB" id="313284at2157"/>
<feature type="transmembrane region" description="Helical" evidence="1">
    <location>
        <begin position="558"/>
        <end position="581"/>
    </location>
</feature>
<feature type="transmembrane region" description="Helical" evidence="1">
    <location>
        <begin position="293"/>
        <end position="311"/>
    </location>
</feature>
<feature type="transmembrane region" description="Helical" evidence="1">
    <location>
        <begin position="192"/>
        <end position="213"/>
    </location>
</feature>
<accession>A0A1G8ZAV1</accession>
<name>A0A1G8ZAV1_9EURY</name>
<keyword evidence="1" id="KW-0472">Membrane</keyword>
<keyword evidence="1" id="KW-0812">Transmembrane</keyword>
<feature type="transmembrane region" description="Helical" evidence="1">
    <location>
        <begin position="370"/>
        <end position="393"/>
    </location>
</feature>
<feature type="transmembrane region" description="Helical" evidence="1">
    <location>
        <begin position="399"/>
        <end position="420"/>
    </location>
</feature>
<keyword evidence="1" id="KW-1133">Transmembrane helix</keyword>
<feature type="transmembrane region" description="Helical" evidence="1">
    <location>
        <begin position="225"/>
        <end position="247"/>
    </location>
</feature>
<dbReference type="AlphaFoldDB" id="A0A1G8ZAV1"/>
<dbReference type="Gene3D" id="2.60.40.3390">
    <property type="match status" value="1"/>
</dbReference>
<evidence type="ECO:0000256" key="1">
    <source>
        <dbReference type="SAM" id="Phobius"/>
    </source>
</evidence>
<dbReference type="STRING" id="890420.SAMN05216226_11910"/>
<feature type="domain" description="Archaeal glycosylation protein B peripheral" evidence="2">
    <location>
        <begin position="711"/>
        <end position="761"/>
    </location>
</feature>
<dbReference type="EMBL" id="FNFC01000019">
    <property type="protein sequence ID" value="SDK11290.1"/>
    <property type="molecule type" value="Genomic_DNA"/>
</dbReference>
<organism evidence="3 4">
    <name type="scientific">Halovenus aranensis</name>
    <dbReference type="NCBI Taxonomy" id="890420"/>
    <lineage>
        <taxon>Archaea</taxon>
        <taxon>Methanobacteriati</taxon>
        <taxon>Methanobacteriota</taxon>
        <taxon>Stenosarchaea group</taxon>
        <taxon>Halobacteria</taxon>
        <taxon>Halobacteriales</taxon>
        <taxon>Haloarculaceae</taxon>
        <taxon>Halovenus</taxon>
    </lineage>
</organism>
<evidence type="ECO:0000313" key="3">
    <source>
        <dbReference type="EMBL" id="SDK11290.1"/>
    </source>
</evidence>
<dbReference type="Pfam" id="PF18079">
    <property type="entry name" value="AglB_L1"/>
    <property type="match status" value="1"/>
</dbReference>
<dbReference type="InterPro" id="IPR041154">
    <property type="entry name" value="AglB_P1"/>
</dbReference>
<reference evidence="3 4" key="1">
    <citation type="submission" date="2016-10" db="EMBL/GenBank/DDBJ databases">
        <authorList>
            <person name="de Groot N.N."/>
        </authorList>
    </citation>
    <scope>NUCLEOTIDE SEQUENCE [LARGE SCALE GENOMIC DNA]</scope>
    <source>
        <strain evidence="3 4">IBRC-M10015</strain>
    </source>
</reference>
<feature type="transmembrane region" description="Helical" evidence="1">
    <location>
        <begin position="253"/>
        <end position="273"/>
    </location>
</feature>